<dbReference type="PANTHER" id="PTHR12526">
    <property type="entry name" value="GLYCOSYLTRANSFERASE"/>
    <property type="match status" value="1"/>
</dbReference>
<dbReference type="RefSeq" id="WP_205255235.1">
    <property type="nucleotide sequence ID" value="NZ_BAAAPV010000001.1"/>
</dbReference>
<dbReference type="Proteomes" id="UP000663801">
    <property type="component" value="Unassembled WGS sequence"/>
</dbReference>
<accession>A0A938YKR7</accession>
<sequence>MLASRGDALTPYLFAALERRYPVVGRLDPELTPAQRYSVAATTFRPDRSAWAERFFKSGLAFRMRSRNAVRQLAAVREGYDAVVQVHALFDVPGTRSMLYVDCTHRQSAEQWPDWNPMTGPQLEQWYARERDGYLRAAHLFAFCEETRDSLVQHYGVPAERVTVTGAGANVERFPEIAPGPREPVILFIGNDWVRKGGRVLLQAFAKVRAAIPAAQLVLVGTDPPDAIDQPGVQVLGRVRDRAAIARLYGRAAVFAMPSYFDPFPLVLLEAMGFGVPVVASRSCGIPEIVVDGETGALVDAGDVDALARELVAVLADPARARAMGLAGRARVEERFSWDAVVQRMDPALQASWTA</sequence>
<dbReference type="Gene3D" id="3.40.50.2000">
    <property type="entry name" value="Glycogen Phosphorylase B"/>
    <property type="match status" value="2"/>
</dbReference>
<dbReference type="GO" id="GO:0016757">
    <property type="term" value="F:glycosyltransferase activity"/>
    <property type="evidence" value="ECO:0007669"/>
    <property type="project" value="TreeGrafter"/>
</dbReference>
<gene>
    <name evidence="1" type="ORF">JL107_01365</name>
</gene>
<reference evidence="1" key="1">
    <citation type="submission" date="2021-01" db="EMBL/GenBank/DDBJ databases">
        <title>KCTC 19127 draft genome.</title>
        <authorList>
            <person name="An D."/>
        </authorList>
    </citation>
    <scope>NUCLEOTIDE SEQUENCE</scope>
    <source>
        <strain evidence="1">KCTC 19127</strain>
    </source>
</reference>
<dbReference type="Pfam" id="PF13692">
    <property type="entry name" value="Glyco_trans_1_4"/>
    <property type="match status" value="1"/>
</dbReference>
<dbReference type="EMBL" id="JAERWL010000002">
    <property type="protein sequence ID" value="MBM9475084.1"/>
    <property type="molecule type" value="Genomic_DNA"/>
</dbReference>
<protein>
    <submittedName>
        <fullName evidence="1">Glycosyltransferase family 4 protein</fullName>
    </submittedName>
</protein>
<dbReference type="PANTHER" id="PTHR12526:SF590">
    <property type="entry name" value="ALPHA-MALTOSE-1-PHOSPHATE SYNTHASE"/>
    <property type="match status" value="1"/>
</dbReference>
<dbReference type="CDD" id="cd03801">
    <property type="entry name" value="GT4_PimA-like"/>
    <property type="match status" value="1"/>
</dbReference>
<name>A0A938YKR7_9ACTN</name>
<dbReference type="AlphaFoldDB" id="A0A938YKR7"/>
<keyword evidence="2" id="KW-1185">Reference proteome</keyword>
<organism evidence="1 2">
    <name type="scientific">Nakamurella flavida</name>
    <dbReference type="NCBI Taxonomy" id="363630"/>
    <lineage>
        <taxon>Bacteria</taxon>
        <taxon>Bacillati</taxon>
        <taxon>Actinomycetota</taxon>
        <taxon>Actinomycetes</taxon>
        <taxon>Nakamurellales</taxon>
        <taxon>Nakamurellaceae</taxon>
        <taxon>Nakamurella</taxon>
    </lineage>
</organism>
<evidence type="ECO:0000313" key="2">
    <source>
        <dbReference type="Proteomes" id="UP000663801"/>
    </source>
</evidence>
<evidence type="ECO:0000313" key="1">
    <source>
        <dbReference type="EMBL" id="MBM9475084.1"/>
    </source>
</evidence>
<proteinExistence type="predicted"/>
<dbReference type="SUPFAM" id="SSF53756">
    <property type="entry name" value="UDP-Glycosyltransferase/glycogen phosphorylase"/>
    <property type="match status" value="1"/>
</dbReference>
<comment type="caution">
    <text evidence="1">The sequence shown here is derived from an EMBL/GenBank/DDBJ whole genome shotgun (WGS) entry which is preliminary data.</text>
</comment>